<name>B3NNU4_DROER</name>
<dbReference type="InterPro" id="IPR006575">
    <property type="entry name" value="RWD_dom"/>
</dbReference>
<dbReference type="eggNOG" id="KOG4018">
    <property type="taxonomic scope" value="Eukaryota"/>
</dbReference>
<dbReference type="KEGG" id="der:6548038"/>
<reference evidence="2 3" key="1">
    <citation type="journal article" date="2007" name="Nature">
        <title>Evolution of genes and genomes on the Drosophila phylogeny.</title>
        <authorList>
            <consortium name="Drosophila 12 Genomes Consortium"/>
            <person name="Clark A.G."/>
            <person name="Eisen M.B."/>
            <person name="Smith D.R."/>
            <person name="Bergman C.M."/>
            <person name="Oliver B."/>
            <person name="Markow T.A."/>
            <person name="Kaufman T.C."/>
            <person name="Kellis M."/>
            <person name="Gelbart W."/>
            <person name="Iyer V.N."/>
            <person name="Pollard D.A."/>
            <person name="Sackton T.B."/>
            <person name="Larracuente A.M."/>
            <person name="Singh N.D."/>
            <person name="Abad J.P."/>
            <person name="Abt D.N."/>
            <person name="Adryan B."/>
            <person name="Aguade M."/>
            <person name="Akashi H."/>
            <person name="Anderson W.W."/>
            <person name="Aquadro C.F."/>
            <person name="Ardell D.H."/>
            <person name="Arguello R."/>
            <person name="Artieri C.G."/>
            <person name="Barbash D.A."/>
            <person name="Barker D."/>
            <person name="Barsanti P."/>
            <person name="Batterham P."/>
            <person name="Batzoglou S."/>
            <person name="Begun D."/>
            <person name="Bhutkar A."/>
            <person name="Blanco E."/>
            <person name="Bosak S.A."/>
            <person name="Bradley R.K."/>
            <person name="Brand A.D."/>
            <person name="Brent M.R."/>
            <person name="Brooks A.N."/>
            <person name="Brown R.H."/>
            <person name="Butlin R.K."/>
            <person name="Caggese C."/>
            <person name="Calvi B.R."/>
            <person name="Bernardo de Carvalho A."/>
            <person name="Caspi A."/>
            <person name="Castrezana S."/>
            <person name="Celniker S.E."/>
            <person name="Chang J.L."/>
            <person name="Chapple C."/>
            <person name="Chatterji S."/>
            <person name="Chinwalla A."/>
            <person name="Civetta A."/>
            <person name="Clifton S.W."/>
            <person name="Comeron J.M."/>
            <person name="Costello J.C."/>
            <person name="Coyne J.A."/>
            <person name="Daub J."/>
            <person name="David R.G."/>
            <person name="Delcher A.L."/>
            <person name="Delehaunty K."/>
            <person name="Do C.B."/>
            <person name="Ebling H."/>
            <person name="Edwards K."/>
            <person name="Eickbush T."/>
            <person name="Evans J.D."/>
            <person name="Filipski A."/>
            <person name="Findeiss S."/>
            <person name="Freyhult E."/>
            <person name="Fulton L."/>
            <person name="Fulton R."/>
            <person name="Garcia A.C."/>
            <person name="Gardiner A."/>
            <person name="Garfield D.A."/>
            <person name="Garvin B.E."/>
            <person name="Gibson G."/>
            <person name="Gilbert D."/>
            <person name="Gnerre S."/>
            <person name="Godfrey J."/>
            <person name="Good R."/>
            <person name="Gotea V."/>
            <person name="Gravely B."/>
            <person name="Greenberg A.J."/>
            <person name="Griffiths-Jones S."/>
            <person name="Gross S."/>
            <person name="Guigo R."/>
            <person name="Gustafson E.A."/>
            <person name="Haerty W."/>
            <person name="Hahn M.W."/>
            <person name="Halligan D.L."/>
            <person name="Halpern A.L."/>
            <person name="Halter G.M."/>
            <person name="Han M.V."/>
            <person name="Heger A."/>
            <person name="Hillier L."/>
            <person name="Hinrichs A.S."/>
            <person name="Holmes I."/>
            <person name="Hoskins R.A."/>
            <person name="Hubisz M.J."/>
            <person name="Hultmark D."/>
            <person name="Huntley M.A."/>
            <person name="Jaffe D.B."/>
            <person name="Jagadeeshan S."/>
            <person name="Jeck W.R."/>
            <person name="Johnson J."/>
            <person name="Jones C.D."/>
            <person name="Jordan W.C."/>
            <person name="Karpen G.H."/>
            <person name="Kataoka E."/>
            <person name="Keightley P.D."/>
            <person name="Kheradpour P."/>
            <person name="Kirkness E.F."/>
            <person name="Koerich L.B."/>
            <person name="Kristiansen K."/>
            <person name="Kudrna D."/>
            <person name="Kulathinal R.J."/>
            <person name="Kumar S."/>
            <person name="Kwok R."/>
            <person name="Lander E."/>
            <person name="Langley C.H."/>
            <person name="Lapoint R."/>
            <person name="Lazzaro B.P."/>
            <person name="Lee S.J."/>
            <person name="Levesque L."/>
            <person name="Li R."/>
            <person name="Lin C.F."/>
            <person name="Lin M.F."/>
            <person name="Lindblad-Toh K."/>
            <person name="Llopart A."/>
            <person name="Long M."/>
            <person name="Low L."/>
            <person name="Lozovsky E."/>
            <person name="Lu J."/>
            <person name="Luo M."/>
            <person name="Machado C.A."/>
            <person name="Makalowski W."/>
            <person name="Marzo M."/>
            <person name="Matsuda M."/>
            <person name="Matzkin L."/>
            <person name="McAllister B."/>
            <person name="McBride C.S."/>
            <person name="McKernan B."/>
            <person name="McKernan K."/>
            <person name="Mendez-Lago M."/>
            <person name="Minx P."/>
            <person name="Mollenhauer M.U."/>
            <person name="Montooth K."/>
            <person name="Mount S.M."/>
            <person name="Mu X."/>
            <person name="Myers E."/>
            <person name="Negre B."/>
            <person name="Newfeld S."/>
            <person name="Nielsen R."/>
            <person name="Noor M.A."/>
            <person name="O'Grady P."/>
            <person name="Pachter L."/>
            <person name="Papaceit M."/>
            <person name="Parisi M.J."/>
            <person name="Parisi M."/>
            <person name="Parts L."/>
            <person name="Pedersen J.S."/>
            <person name="Pesole G."/>
            <person name="Phillippy A.M."/>
            <person name="Ponting C.P."/>
            <person name="Pop M."/>
            <person name="Porcelli D."/>
            <person name="Powell J.R."/>
            <person name="Prohaska S."/>
            <person name="Pruitt K."/>
            <person name="Puig M."/>
            <person name="Quesneville H."/>
            <person name="Ram K.R."/>
            <person name="Rand D."/>
            <person name="Rasmussen M.D."/>
            <person name="Reed L.K."/>
            <person name="Reenan R."/>
            <person name="Reily A."/>
            <person name="Remington K.A."/>
            <person name="Rieger T.T."/>
            <person name="Ritchie M.G."/>
            <person name="Robin C."/>
            <person name="Rogers Y.H."/>
            <person name="Rohde C."/>
            <person name="Rozas J."/>
            <person name="Rubenfield M.J."/>
            <person name="Ruiz A."/>
            <person name="Russo S."/>
            <person name="Salzberg S.L."/>
            <person name="Sanchez-Gracia A."/>
            <person name="Saranga D.J."/>
            <person name="Sato H."/>
            <person name="Schaeffer S.W."/>
            <person name="Schatz M.C."/>
            <person name="Schlenke T."/>
            <person name="Schwartz R."/>
            <person name="Segarra C."/>
            <person name="Singh R.S."/>
            <person name="Sirot L."/>
            <person name="Sirota M."/>
            <person name="Sisneros N.B."/>
            <person name="Smith C.D."/>
            <person name="Smith T.F."/>
            <person name="Spieth J."/>
            <person name="Stage D.E."/>
            <person name="Stark A."/>
            <person name="Stephan W."/>
            <person name="Strausberg R.L."/>
            <person name="Strempel S."/>
            <person name="Sturgill D."/>
            <person name="Sutton G."/>
            <person name="Sutton G.G."/>
            <person name="Tao W."/>
            <person name="Teichmann S."/>
            <person name="Tobari Y.N."/>
            <person name="Tomimura Y."/>
            <person name="Tsolas J.M."/>
            <person name="Valente V.L."/>
            <person name="Venter E."/>
            <person name="Venter J.C."/>
            <person name="Vicario S."/>
            <person name="Vieira F.G."/>
            <person name="Vilella A.J."/>
            <person name="Villasante A."/>
            <person name="Walenz B."/>
            <person name="Wang J."/>
            <person name="Wasserman M."/>
            <person name="Watts T."/>
            <person name="Wilson D."/>
            <person name="Wilson R.K."/>
            <person name="Wing R.A."/>
            <person name="Wolfner M.F."/>
            <person name="Wong A."/>
            <person name="Wong G.K."/>
            <person name="Wu C.I."/>
            <person name="Wu G."/>
            <person name="Yamamoto D."/>
            <person name="Yang H.P."/>
            <person name="Yang S.P."/>
            <person name="Yorke J.A."/>
            <person name="Yoshida K."/>
            <person name="Zdobnov E."/>
            <person name="Zhang P."/>
            <person name="Zhang Y."/>
            <person name="Zimin A.V."/>
            <person name="Baldwin J."/>
            <person name="Abdouelleil A."/>
            <person name="Abdulkadir J."/>
            <person name="Abebe A."/>
            <person name="Abera B."/>
            <person name="Abreu J."/>
            <person name="Acer S.C."/>
            <person name="Aftuck L."/>
            <person name="Alexander A."/>
            <person name="An P."/>
            <person name="Anderson E."/>
            <person name="Anderson S."/>
            <person name="Arachi H."/>
            <person name="Azer M."/>
            <person name="Bachantsang P."/>
            <person name="Barry A."/>
            <person name="Bayul T."/>
            <person name="Berlin A."/>
            <person name="Bessette D."/>
            <person name="Bloom T."/>
            <person name="Blye J."/>
            <person name="Boguslavskiy L."/>
            <person name="Bonnet C."/>
            <person name="Boukhgalter B."/>
            <person name="Bourzgui I."/>
            <person name="Brown A."/>
            <person name="Cahill P."/>
            <person name="Channer S."/>
            <person name="Cheshatsang Y."/>
            <person name="Chuda L."/>
            <person name="Citroen M."/>
            <person name="Collymore A."/>
            <person name="Cooke P."/>
            <person name="Costello M."/>
            <person name="D'Aco K."/>
            <person name="Daza R."/>
            <person name="De Haan G."/>
            <person name="DeGray S."/>
            <person name="DeMaso C."/>
            <person name="Dhargay N."/>
            <person name="Dooley K."/>
            <person name="Dooley E."/>
            <person name="Doricent M."/>
            <person name="Dorje P."/>
            <person name="Dorjee K."/>
            <person name="Dupes A."/>
            <person name="Elong R."/>
            <person name="Falk J."/>
            <person name="Farina A."/>
            <person name="Faro S."/>
            <person name="Ferguson D."/>
            <person name="Fisher S."/>
            <person name="Foley C.D."/>
            <person name="Franke A."/>
            <person name="Friedrich D."/>
            <person name="Gadbois L."/>
            <person name="Gearin G."/>
            <person name="Gearin C.R."/>
            <person name="Giannoukos G."/>
            <person name="Goode T."/>
            <person name="Graham J."/>
            <person name="Grandbois E."/>
            <person name="Grewal S."/>
            <person name="Gyaltsen K."/>
            <person name="Hafez N."/>
            <person name="Hagos B."/>
            <person name="Hall J."/>
            <person name="Henson C."/>
            <person name="Hollinger A."/>
            <person name="Honan T."/>
            <person name="Huard M.D."/>
            <person name="Hughes L."/>
            <person name="Hurhula B."/>
            <person name="Husby M.E."/>
            <person name="Kamat A."/>
            <person name="Kanga B."/>
            <person name="Kashin S."/>
            <person name="Khazanovich D."/>
            <person name="Kisner P."/>
            <person name="Lance K."/>
            <person name="Lara M."/>
            <person name="Lee W."/>
            <person name="Lennon N."/>
            <person name="Letendre F."/>
            <person name="LeVine R."/>
            <person name="Lipovsky A."/>
            <person name="Liu X."/>
            <person name="Liu J."/>
            <person name="Liu S."/>
            <person name="Lokyitsang T."/>
            <person name="Lokyitsang Y."/>
            <person name="Lubonja R."/>
            <person name="Lui A."/>
            <person name="MacDonald P."/>
            <person name="Magnisalis V."/>
            <person name="Maru K."/>
            <person name="Matthews C."/>
            <person name="McCusker W."/>
            <person name="McDonough S."/>
            <person name="Mehta T."/>
            <person name="Meldrim J."/>
            <person name="Meneus L."/>
            <person name="Mihai O."/>
            <person name="Mihalev A."/>
            <person name="Mihova T."/>
            <person name="Mittelman R."/>
            <person name="Mlenga V."/>
            <person name="Montmayeur A."/>
            <person name="Mulrain L."/>
            <person name="Navidi A."/>
            <person name="Naylor J."/>
            <person name="Negash T."/>
            <person name="Nguyen T."/>
            <person name="Nguyen N."/>
            <person name="Nicol R."/>
            <person name="Norbu C."/>
            <person name="Norbu N."/>
            <person name="Novod N."/>
            <person name="O'Neill B."/>
            <person name="Osman S."/>
            <person name="Markiewicz E."/>
            <person name="Oyono O.L."/>
            <person name="Patti C."/>
            <person name="Phunkhang P."/>
            <person name="Pierre F."/>
            <person name="Priest M."/>
            <person name="Raghuraman S."/>
            <person name="Rege F."/>
            <person name="Reyes R."/>
            <person name="Rise C."/>
            <person name="Rogov P."/>
            <person name="Ross K."/>
            <person name="Ryan E."/>
            <person name="Settipalli S."/>
            <person name="Shea T."/>
            <person name="Sherpa N."/>
            <person name="Shi L."/>
            <person name="Shih D."/>
            <person name="Sparrow T."/>
            <person name="Spaulding J."/>
            <person name="Stalker J."/>
            <person name="Stange-Thomann N."/>
            <person name="Stavropoulos S."/>
            <person name="Stone C."/>
            <person name="Strader C."/>
            <person name="Tesfaye S."/>
            <person name="Thomson T."/>
            <person name="Thoulutsang Y."/>
            <person name="Thoulutsang D."/>
            <person name="Topham K."/>
            <person name="Topping I."/>
            <person name="Tsamla T."/>
            <person name="Vassiliev H."/>
            <person name="Vo A."/>
            <person name="Wangchuk T."/>
            <person name="Wangdi T."/>
            <person name="Weiand M."/>
            <person name="Wilkinson J."/>
            <person name="Wilson A."/>
            <person name="Yadav S."/>
            <person name="Young G."/>
            <person name="Yu Q."/>
            <person name="Zembek L."/>
            <person name="Zhong D."/>
            <person name="Zimmer A."/>
            <person name="Zwirko Z."/>
            <person name="Jaffe D.B."/>
            <person name="Alvarez P."/>
            <person name="Brockman W."/>
            <person name="Butler J."/>
            <person name="Chin C."/>
            <person name="Gnerre S."/>
            <person name="Grabherr M."/>
            <person name="Kleber M."/>
            <person name="Mauceli E."/>
            <person name="MacCallum I."/>
        </authorList>
    </citation>
    <scope>NUCLEOTIDE SEQUENCE [LARGE SCALE GENOMIC DNA]</scope>
    <source>
        <strain evidence="2 3">TSC#14021-0224.01</strain>
    </source>
</reference>
<dbReference type="Pfam" id="PF05773">
    <property type="entry name" value="RWD"/>
    <property type="match status" value="1"/>
</dbReference>
<dbReference type="InterPro" id="IPR016135">
    <property type="entry name" value="UBQ-conjugating_enzyme/RWD"/>
</dbReference>
<proteinExistence type="predicted"/>
<organism evidence="2 3">
    <name type="scientific">Drosophila erecta</name>
    <name type="common">Fruit fly</name>
    <dbReference type="NCBI Taxonomy" id="7220"/>
    <lineage>
        <taxon>Eukaryota</taxon>
        <taxon>Metazoa</taxon>
        <taxon>Ecdysozoa</taxon>
        <taxon>Arthropoda</taxon>
        <taxon>Hexapoda</taxon>
        <taxon>Insecta</taxon>
        <taxon>Pterygota</taxon>
        <taxon>Neoptera</taxon>
        <taxon>Endopterygota</taxon>
        <taxon>Diptera</taxon>
        <taxon>Brachycera</taxon>
        <taxon>Muscomorpha</taxon>
        <taxon>Ephydroidea</taxon>
        <taxon>Drosophilidae</taxon>
        <taxon>Drosophila</taxon>
        <taxon>Sophophora</taxon>
    </lineage>
</organism>
<gene>
    <name evidence="2" type="primary">Dere\GG22214</name>
    <name evidence="2" type="synonym">dere_GLEANR_6960</name>
    <name evidence="2" type="synonym">GG22214</name>
    <name evidence="2" type="ORF">Dere_GG22214</name>
</gene>
<evidence type="ECO:0000313" key="3">
    <source>
        <dbReference type="Proteomes" id="UP000008711"/>
    </source>
</evidence>
<reference evidence="2 3" key="2">
    <citation type="journal article" date="2008" name="Bioinformatics">
        <title>Assembly reconciliation.</title>
        <authorList>
            <person name="Zimin A.V."/>
            <person name="Smith D.R."/>
            <person name="Sutton G."/>
            <person name="Yorke J.A."/>
        </authorList>
    </citation>
    <scope>NUCLEOTIDE SEQUENCE [LARGE SCALE GENOMIC DNA]</scope>
    <source>
        <strain evidence="2 3">TSC#14021-0224.01</strain>
    </source>
</reference>
<evidence type="ECO:0000259" key="1">
    <source>
        <dbReference type="PROSITE" id="PS50908"/>
    </source>
</evidence>
<dbReference type="PROSITE" id="PS50908">
    <property type="entry name" value="RWD"/>
    <property type="match status" value="1"/>
</dbReference>
<dbReference type="SUPFAM" id="SSF54495">
    <property type="entry name" value="UBC-like"/>
    <property type="match status" value="1"/>
</dbReference>
<protein>
    <recommendedName>
        <fullName evidence="1">RWD domain-containing protein</fullName>
    </recommendedName>
</protein>
<dbReference type="HOGENOM" id="CLU_122087_0_0_1"/>
<dbReference type="OrthoDB" id="7841904at2759"/>
<sequence>MGLCKSRLARWPGISFQIILGGASRNPGKAEKFSKEIGKIQNYRRMALREQKRGVGKRTKPDEWDAVRTARYLRDLQENEVQTMHYLGMAYFGLSRRPNLQLKVPMSTQNYEHGAGERGGFALQLVFTCPANYPLQVPQVQIVEKRNISESLEQALRKEIVLILEEHLGLQMIVPVVNRLQIMLNTAAKRQPS</sequence>
<dbReference type="Proteomes" id="UP000008711">
    <property type="component" value="Unassembled WGS sequence"/>
</dbReference>
<evidence type="ECO:0000313" key="2">
    <source>
        <dbReference type="EMBL" id="EDV55651.2"/>
    </source>
</evidence>
<dbReference type="InterPro" id="IPR040213">
    <property type="entry name" value="GIR2-like"/>
</dbReference>
<keyword evidence="3" id="KW-1185">Reference proteome</keyword>
<dbReference type="SMART" id="SM00591">
    <property type="entry name" value="RWD"/>
    <property type="match status" value="1"/>
</dbReference>
<dbReference type="PANTHER" id="PTHR12292">
    <property type="entry name" value="RWD DOMAIN-CONTAINING PROTEIN"/>
    <property type="match status" value="1"/>
</dbReference>
<dbReference type="AlphaFoldDB" id="B3NNU4"/>
<dbReference type="EMBL" id="CH954179">
    <property type="protein sequence ID" value="EDV55651.2"/>
    <property type="molecule type" value="Genomic_DNA"/>
</dbReference>
<dbReference type="Gene3D" id="3.10.110.10">
    <property type="entry name" value="Ubiquitin Conjugating Enzyme"/>
    <property type="match status" value="1"/>
</dbReference>
<accession>B3NNU4</accession>
<feature type="domain" description="RWD" evidence="1">
    <location>
        <begin position="77"/>
        <end position="187"/>
    </location>
</feature>